<dbReference type="EMBL" id="GBXM01102467">
    <property type="protein sequence ID" value="JAH06110.1"/>
    <property type="molecule type" value="Transcribed_RNA"/>
</dbReference>
<proteinExistence type="predicted"/>
<reference evidence="1" key="2">
    <citation type="journal article" date="2015" name="Fish Shellfish Immunol.">
        <title>Early steps in the European eel (Anguilla anguilla)-Vibrio vulnificus interaction in the gills: Role of the RtxA13 toxin.</title>
        <authorList>
            <person name="Callol A."/>
            <person name="Pajuelo D."/>
            <person name="Ebbesson L."/>
            <person name="Teles M."/>
            <person name="MacKenzie S."/>
            <person name="Amaro C."/>
        </authorList>
    </citation>
    <scope>NUCLEOTIDE SEQUENCE</scope>
</reference>
<protein>
    <submittedName>
        <fullName evidence="1">Uncharacterized protein</fullName>
    </submittedName>
</protein>
<evidence type="ECO:0000313" key="1">
    <source>
        <dbReference type="EMBL" id="JAH06110.1"/>
    </source>
</evidence>
<accession>A0A0E9PPV0</accession>
<reference evidence="1" key="1">
    <citation type="submission" date="2014-11" db="EMBL/GenBank/DDBJ databases">
        <authorList>
            <person name="Amaro Gonzalez C."/>
        </authorList>
    </citation>
    <scope>NUCLEOTIDE SEQUENCE</scope>
</reference>
<organism evidence="1">
    <name type="scientific">Anguilla anguilla</name>
    <name type="common">European freshwater eel</name>
    <name type="synonym">Muraena anguilla</name>
    <dbReference type="NCBI Taxonomy" id="7936"/>
    <lineage>
        <taxon>Eukaryota</taxon>
        <taxon>Metazoa</taxon>
        <taxon>Chordata</taxon>
        <taxon>Craniata</taxon>
        <taxon>Vertebrata</taxon>
        <taxon>Euteleostomi</taxon>
        <taxon>Actinopterygii</taxon>
        <taxon>Neopterygii</taxon>
        <taxon>Teleostei</taxon>
        <taxon>Anguilliformes</taxon>
        <taxon>Anguillidae</taxon>
        <taxon>Anguilla</taxon>
    </lineage>
</organism>
<name>A0A0E9PPV0_ANGAN</name>
<sequence length="34" mass="3632">MSLSQLSLLVSCGSIGLAVLQFYHLDPICDIVPV</sequence>
<dbReference type="AlphaFoldDB" id="A0A0E9PPV0"/>